<protein>
    <submittedName>
        <fullName evidence="1">Uncharacterized protein</fullName>
    </submittedName>
</protein>
<accession>A0A8S5PLE1</accession>
<sequence length="141" mass="15777">MKPQDATSFEFMGAITLVRALMELYRPKAEAAARAAIHAQDNLPANFDIEKFAESCGEGMELDFMLLFMGKADKLPSPTHVPIAIVGVFKRTDDIEAFIAKETKAFLENIPKEWEEYWMRAFAGRLKAFLDEIDNAEGDGA</sequence>
<reference evidence="1" key="1">
    <citation type="journal article" date="2021" name="Proc. Natl. Acad. Sci. U.S.A.">
        <title>A Catalog of Tens of Thousands of Viruses from Human Metagenomes Reveals Hidden Associations with Chronic Diseases.</title>
        <authorList>
            <person name="Tisza M.J."/>
            <person name="Buck C.B."/>
        </authorList>
    </citation>
    <scope>NUCLEOTIDE SEQUENCE</scope>
    <source>
        <strain evidence="1">CtnCN2</strain>
    </source>
</reference>
<dbReference type="EMBL" id="BK015452">
    <property type="protein sequence ID" value="DAE07560.1"/>
    <property type="molecule type" value="Genomic_DNA"/>
</dbReference>
<name>A0A8S5PLE1_9CAUD</name>
<organism evidence="1">
    <name type="scientific">Podoviridae sp. ctnCN2</name>
    <dbReference type="NCBI Taxonomy" id="2825274"/>
    <lineage>
        <taxon>Viruses</taxon>
        <taxon>Duplodnaviria</taxon>
        <taxon>Heunggongvirae</taxon>
        <taxon>Uroviricota</taxon>
        <taxon>Caudoviricetes</taxon>
    </lineage>
</organism>
<proteinExistence type="predicted"/>
<evidence type="ECO:0000313" key="1">
    <source>
        <dbReference type="EMBL" id="DAE07560.1"/>
    </source>
</evidence>